<evidence type="ECO:0000313" key="3">
    <source>
        <dbReference type="Proteomes" id="UP001458415"/>
    </source>
</evidence>
<dbReference type="Proteomes" id="UP001458415">
    <property type="component" value="Unassembled WGS sequence"/>
</dbReference>
<protein>
    <submittedName>
        <fullName evidence="2">Nuclear transport factor 2 family protein</fullName>
    </submittedName>
</protein>
<dbReference type="EMBL" id="JBEPCU010000005">
    <property type="protein sequence ID" value="MER6975669.1"/>
    <property type="molecule type" value="Genomic_DNA"/>
</dbReference>
<sequence>MTESNRSDLERRLRQVEDQLAIYQLISAYGPLADGNLHDEAASLWTEDGVYDIDLGRFEGREAIAGFLRGELHQTLTTHGCSHILSLPHVVLGENEAVATNYSQTIVLSDDGRFGVFRAVISRWEFARTSEGWKVTARYNQAMNGSTAAAALTRRVQDAS</sequence>
<name>A0ABV1VUQ7_9ACTN</name>
<dbReference type="InterPro" id="IPR037401">
    <property type="entry name" value="SnoaL-like"/>
</dbReference>
<evidence type="ECO:0000313" key="2">
    <source>
        <dbReference type="EMBL" id="MER6975669.1"/>
    </source>
</evidence>
<proteinExistence type="predicted"/>
<organism evidence="2 3">
    <name type="scientific">Streptomyces carpinensis</name>
    <dbReference type="NCBI Taxonomy" id="66369"/>
    <lineage>
        <taxon>Bacteria</taxon>
        <taxon>Bacillati</taxon>
        <taxon>Actinomycetota</taxon>
        <taxon>Actinomycetes</taxon>
        <taxon>Kitasatosporales</taxon>
        <taxon>Streptomycetaceae</taxon>
        <taxon>Streptomyces</taxon>
    </lineage>
</organism>
<dbReference type="SUPFAM" id="SSF54427">
    <property type="entry name" value="NTF2-like"/>
    <property type="match status" value="1"/>
</dbReference>
<reference evidence="2 3" key="1">
    <citation type="submission" date="2024-06" db="EMBL/GenBank/DDBJ databases">
        <title>The Natural Products Discovery Center: Release of the First 8490 Sequenced Strains for Exploring Actinobacteria Biosynthetic Diversity.</title>
        <authorList>
            <person name="Kalkreuter E."/>
            <person name="Kautsar S.A."/>
            <person name="Yang D."/>
            <person name="Bader C.D."/>
            <person name="Teijaro C.N."/>
            <person name="Fluegel L."/>
            <person name="Davis C.M."/>
            <person name="Simpson J.R."/>
            <person name="Lauterbach L."/>
            <person name="Steele A.D."/>
            <person name="Gui C."/>
            <person name="Meng S."/>
            <person name="Li G."/>
            <person name="Viehrig K."/>
            <person name="Ye F."/>
            <person name="Su P."/>
            <person name="Kiefer A.F."/>
            <person name="Nichols A."/>
            <person name="Cepeda A.J."/>
            <person name="Yan W."/>
            <person name="Fan B."/>
            <person name="Jiang Y."/>
            <person name="Adhikari A."/>
            <person name="Zheng C.-J."/>
            <person name="Schuster L."/>
            <person name="Cowan T.M."/>
            <person name="Smanski M.J."/>
            <person name="Chevrette M.G."/>
            <person name="De Carvalho L.P.S."/>
            <person name="Shen B."/>
        </authorList>
    </citation>
    <scope>NUCLEOTIDE SEQUENCE [LARGE SCALE GENOMIC DNA]</scope>
    <source>
        <strain evidence="2 3">NPDC000634</strain>
    </source>
</reference>
<feature type="domain" description="SnoaL-like" evidence="1">
    <location>
        <begin position="15"/>
        <end position="138"/>
    </location>
</feature>
<comment type="caution">
    <text evidence="2">The sequence shown here is derived from an EMBL/GenBank/DDBJ whole genome shotgun (WGS) entry which is preliminary data.</text>
</comment>
<dbReference type="Gene3D" id="3.10.450.50">
    <property type="match status" value="1"/>
</dbReference>
<keyword evidence="3" id="KW-1185">Reference proteome</keyword>
<dbReference type="InterPro" id="IPR032710">
    <property type="entry name" value="NTF2-like_dom_sf"/>
</dbReference>
<accession>A0ABV1VUQ7</accession>
<gene>
    <name evidence="2" type="ORF">ABT317_00985</name>
</gene>
<dbReference type="RefSeq" id="WP_086723349.1">
    <property type="nucleotide sequence ID" value="NZ_MUBM01000030.1"/>
</dbReference>
<evidence type="ECO:0000259" key="1">
    <source>
        <dbReference type="Pfam" id="PF13577"/>
    </source>
</evidence>
<dbReference type="Pfam" id="PF13577">
    <property type="entry name" value="SnoaL_4"/>
    <property type="match status" value="1"/>
</dbReference>